<name>A0A016S0L5_9BILA</name>
<proteinExistence type="predicted"/>
<dbReference type="AlphaFoldDB" id="A0A016S0L5"/>
<dbReference type="EMBL" id="JARK01001665">
    <property type="protein sequence ID" value="EYB83804.1"/>
    <property type="molecule type" value="Genomic_DNA"/>
</dbReference>
<accession>A0A016S0L5</accession>
<gene>
    <name evidence="2" type="primary">Acey_s0329.g2678</name>
    <name evidence="2" type="ORF">Y032_0329g2678</name>
</gene>
<evidence type="ECO:0000313" key="2">
    <source>
        <dbReference type="EMBL" id="EYB83804.1"/>
    </source>
</evidence>
<evidence type="ECO:0000313" key="3">
    <source>
        <dbReference type="Proteomes" id="UP000024635"/>
    </source>
</evidence>
<evidence type="ECO:0000256" key="1">
    <source>
        <dbReference type="SAM" id="MobiDB-lite"/>
    </source>
</evidence>
<feature type="region of interest" description="Disordered" evidence="1">
    <location>
        <begin position="1"/>
        <end position="40"/>
    </location>
</feature>
<dbReference type="OrthoDB" id="5873341at2759"/>
<reference evidence="3" key="1">
    <citation type="journal article" date="2015" name="Nat. Genet.">
        <title>The genome and transcriptome of the zoonotic hookworm Ancylostoma ceylanicum identify infection-specific gene families.</title>
        <authorList>
            <person name="Schwarz E.M."/>
            <person name="Hu Y."/>
            <person name="Antoshechkin I."/>
            <person name="Miller M.M."/>
            <person name="Sternberg P.W."/>
            <person name="Aroian R.V."/>
        </authorList>
    </citation>
    <scope>NUCLEOTIDE SEQUENCE</scope>
    <source>
        <strain evidence="3">HY135</strain>
    </source>
</reference>
<protein>
    <submittedName>
        <fullName evidence="2">Uncharacterized protein</fullName>
    </submittedName>
</protein>
<comment type="caution">
    <text evidence="2">The sequence shown here is derived from an EMBL/GenBank/DDBJ whole genome shotgun (WGS) entry which is preliminary data.</text>
</comment>
<dbReference type="STRING" id="53326.A0A016S0L5"/>
<dbReference type="Proteomes" id="UP000024635">
    <property type="component" value="Unassembled WGS sequence"/>
</dbReference>
<sequence length="292" mass="32938">MRRVRAWRAPVRVSSHSGGSCSACGGASEVSDDNVTNADDATETTHPVYQLPAEALERLMTQASQPSTSQQSQPRHKFVRVGIERQHDFNTKLLNIIRPIAEKALEEEGVKQGLDKAVDPLTKRNELLIIADGDPSVFNFYDQHKKAEGTTDPILSAFLKKKKKEKEESSKPKPSTWEIKRYEPYPRVRMPFRFERAAWAPAPLNVVPQGIYQPRFDVQQRFDYQTRMAPQETTKSPSGFGPRQMCYRCGKFGLQAGRASIVSLKQVVFTKGFSYDSHLFADRFQAISSLAT</sequence>
<organism evidence="2 3">
    <name type="scientific">Ancylostoma ceylanicum</name>
    <dbReference type="NCBI Taxonomy" id="53326"/>
    <lineage>
        <taxon>Eukaryota</taxon>
        <taxon>Metazoa</taxon>
        <taxon>Ecdysozoa</taxon>
        <taxon>Nematoda</taxon>
        <taxon>Chromadorea</taxon>
        <taxon>Rhabditida</taxon>
        <taxon>Rhabditina</taxon>
        <taxon>Rhabditomorpha</taxon>
        <taxon>Strongyloidea</taxon>
        <taxon>Ancylostomatidae</taxon>
        <taxon>Ancylostomatinae</taxon>
        <taxon>Ancylostoma</taxon>
    </lineage>
</organism>
<keyword evidence="3" id="KW-1185">Reference proteome</keyword>
<feature type="compositionally biased region" description="Low complexity" evidence="1">
    <location>
        <begin position="7"/>
        <end position="28"/>
    </location>
</feature>